<evidence type="ECO:0000313" key="3">
    <source>
        <dbReference type="Proteomes" id="UP001446871"/>
    </source>
</evidence>
<organism evidence="2 3">
    <name type="scientific">Apiospora saccharicola</name>
    <dbReference type="NCBI Taxonomy" id="335842"/>
    <lineage>
        <taxon>Eukaryota</taxon>
        <taxon>Fungi</taxon>
        <taxon>Dikarya</taxon>
        <taxon>Ascomycota</taxon>
        <taxon>Pezizomycotina</taxon>
        <taxon>Sordariomycetes</taxon>
        <taxon>Xylariomycetidae</taxon>
        <taxon>Amphisphaeriales</taxon>
        <taxon>Apiosporaceae</taxon>
        <taxon>Apiospora</taxon>
    </lineage>
</organism>
<dbReference type="Pfam" id="PF00106">
    <property type="entry name" value="adh_short"/>
    <property type="match status" value="1"/>
</dbReference>
<protein>
    <submittedName>
        <fullName evidence="2">Uncharacterized protein</fullName>
    </submittedName>
</protein>
<gene>
    <name evidence="2" type="ORF">PG996_008692</name>
</gene>
<sequence length="324" mass="35534">MAGFAHGFRRQMFHPVPPIPAAIDLTGKTVLVTGSNSGLGLECARHFLAPRASFLVMAVRSLAKGEAAAEGLRAEFPDARIEVWELDMASFRSVRAFAERCKRELMFEFKRVEEGRCRETTLQVNYLATALLAILLLPIMKPSSTKGPGSEPGRLTLISSDAALTAPLSDPGERNSILDSLDRTETFDGYAQYGVSKLLLTMFVAKLATGHFVSADDVIVNVSNPGPTKGTELISKGPLSTRLFTGVLFGVLGRSAADAARTYVHSSLVLGRESHGGYTEWVVRAWPPMMYTEEGHRLGDRLWDETMEELSFAKVEELLEELKR</sequence>
<accession>A0ABR1V171</accession>
<dbReference type="SUPFAM" id="SSF51735">
    <property type="entry name" value="NAD(P)-binding Rossmann-fold domains"/>
    <property type="match status" value="1"/>
</dbReference>
<dbReference type="PANTHER" id="PTHR43157">
    <property type="entry name" value="PHOSPHATIDYLINOSITOL-GLYCAN BIOSYNTHESIS CLASS F PROTEIN-RELATED"/>
    <property type="match status" value="1"/>
</dbReference>
<name>A0ABR1V171_9PEZI</name>
<reference evidence="2 3" key="1">
    <citation type="submission" date="2023-01" db="EMBL/GenBank/DDBJ databases">
        <title>Analysis of 21 Apiospora genomes using comparative genomics revels a genus with tremendous synthesis potential of carbohydrate active enzymes and secondary metabolites.</title>
        <authorList>
            <person name="Sorensen T."/>
        </authorList>
    </citation>
    <scope>NUCLEOTIDE SEQUENCE [LARGE SCALE GENOMIC DNA]</scope>
    <source>
        <strain evidence="2 3">CBS 83171</strain>
    </source>
</reference>
<evidence type="ECO:0000313" key="2">
    <source>
        <dbReference type="EMBL" id="KAK8064040.1"/>
    </source>
</evidence>
<dbReference type="InterPro" id="IPR002347">
    <property type="entry name" value="SDR_fam"/>
</dbReference>
<dbReference type="Gene3D" id="3.40.50.720">
    <property type="entry name" value="NAD(P)-binding Rossmann-like Domain"/>
    <property type="match status" value="1"/>
</dbReference>
<dbReference type="PANTHER" id="PTHR43157:SF35">
    <property type="entry name" value="DEHYDROGENASE_REDUCTASE FAMILY PROTEIN, PUTATIVE-RELATED"/>
    <property type="match status" value="1"/>
</dbReference>
<dbReference type="InterPro" id="IPR036291">
    <property type="entry name" value="NAD(P)-bd_dom_sf"/>
</dbReference>
<evidence type="ECO:0000256" key="1">
    <source>
        <dbReference type="ARBA" id="ARBA00023002"/>
    </source>
</evidence>
<keyword evidence="1" id="KW-0560">Oxidoreductase</keyword>
<dbReference type="EMBL" id="JAQQWM010000005">
    <property type="protein sequence ID" value="KAK8064040.1"/>
    <property type="molecule type" value="Genomic_DNA"/>
</dbReference>
<keyword evidence="3" id="KW-1185">Reference proteome</keyword>
<dbReference type="Proteomes" id="UP001446871">
    <property type="component" value="Unassembled WGS sequence"/>
</dbReference>
<comment type="caution">
    <text evidence="2">The sequence shown here is derived from an EMBL/GenBank/DDBJ whole genome shotgun (WGS) entry which is preliminary data.</text>
</comment>
<proteinExistence type="predicted"/>